<dbReference type="InterPro" id="IPR010272">
    <property type="entry name" value="T6SS_TssF"/>
</dbReference>
<organism evidence="1 2">
    <name type="scientific">Fibrisoma montanum</name>
    <dbReference type="NCBI Taxonomy" id="2305895"/>
    <lineage>
        <taxon>Bacteria</taxon>
        <taxon>Pseudomonadati</taxon>
        <taxon>Bacteroidota</taxon>
        <taxon>Cytophagia</taxon>
        <taxon>Cytophagales</taxon>
        <taxon>Spirosomataceae</taxon>
        <taxon>Fibrisoma</taxon>
    </lineage>
</organism>
<dbReference type="RefSeq" id="WP_119667325.1">
    <property type="nucleotide sequence ID" value="NZ_QXED01000002.1"/>
</dbReference>
<dbReference type="Proteomes" id="UP000283523">
    <property type="component" value="Unassembled WGS sequence"/>
</dbReference>
<protein>
    <submittedName>
        <fullName evidence="1">Uncharacterized protein</fullName>
    </submittedName>
</protein>
<evidence type="ECO:0000313" key="2">
    <source>
        <dbReference type="Proteomes" id="UP000283523"/>
    </source>
</evidence>
<accession>A0A418MFC6</accession>
<name>A0A418MFC6_9BACT</name>
<keyword evidence="2" id="KW-1185">Reference proteome</keyword>
<sequence>MTDLTALDFTREEVRKRMKEHAAAIWQLRVRDVEAADPLVGLLMDACAFEFENTARAIEATRTRILDRLASTLCPDVIDLPRPAHAIFHARPDDALLDLPQTAQFFYRQLGRAGDERSTDLFFSPVVQARLVNADVRYMISEQGLFAMRGRDRVRLEHGIQPLYPTDYQSIWLGIEANAGLKSLAYLPLYINWDNESEQSKSGYYRKIQDTTRARWFLNNKELPVHAGFRAAWPTDDPLARELDGLHQLEQSILNEYVHCFITLGSIPDRDSWDYDLRPYPDTYAFSEPQRQRYFTDDLLWLELRLGRELPTSAIENMEIRLNCFPVMNRHLNEMVQRLQQNLNVYALRSIEEFLFIRQVYDAEGNTPYKQSPLRNPDELADNSFMWRPHGVGRFDRRNAREIIHYVQQMLRDESKAFSALGSGVFSQIIDSLDKNVEELSQRMADNPDDGFKVGFPYIFIKPRRKDINLFIEFWSTNGRMANGIPAGTRLGQYEGRGRYFMRDEKEDLYLLTTTVGGSDKPTAPEKERQLRRDLLTRSRLVTTEDIKVECREYFPSRLGCEVDVEVKKGFAEGLIEGAGYVRCLNVTVWPLGRPTLETTEWEAESERCNRHLASKSAMNLPYRVRLLAKR</sequence>
<dbReference type="Pfam" id="PF05947">
    <property type="entry name" value="T6SS_TssF"/>
    <property type="match status" value="1"/>
</dbReference>
<gene>
    <name evidence="1" type="ORF">DYU11_09090</name>
</gene>
<evidence type="ECO:0000313" key="1">
    <source>
        <dbReference type="EMBL" id="RIV25443.1"/>
    </source>
</evidence>
<dbReference type="EMBL" id="QXED01000002">
    <property type="protein sequence ID" value="RIV25443.1"/>
    <property type="molecule type" value="Genomic_DNA"/>
</dbReference>
<dbReference type="AlphaFoldDB" id="A0A418MFC6"/>
<dbReference type="OrthoDB" id="1090083at2"/>
<comment type="caution">
    <text evidence="1">The sequence shown here is derived from an EMBL/GenBank/DDBJ whole genome shotgun (WGS) entry which is preliminary data.</text>
</comment>
<reference evidence="1 2" key="1">
    <citation type="submission" date="2018-08" db="EMBL/GenBank/DDBJ databases">
        <title>Fibrisoma montanum sp. nov., isolated from Danxia mountain soil.</title>
        <authorList>
            <person name="Huang Y."/>
        </authorList>
    </citation>
    <scope>NUCLEOTIDE SEQUENCE [LARGE SCALE GENOMIC DNA]</scope>
    <source>
        <strain evidence="1 2">HYT19</strain>
    </source>
</reference>
<proteinExistence type="predicted"/>